<feature type="transmembrane region" description="Helical" evidence="3">
    <location>
        <begin position="457"/>
        <end position="481"/>
    </location>
</feature>
<proteinExistence type="inferred from homology"/>
<keyword evidence="5" id="KW-1185">Reference proteome</keyword>
<dbReference type="PANTHER" id="PTHR11328:SF28">
    <property type="entry name" value="MAJOR FACILITATOR SUPERFAMILY DOMAIN-CONTAINING PROTEIN 12"/>
    <property type="match status" value="1"/>
</dbReference>
<dbReference type="Pfam" id="PF13347">
    <property type="entry name" value="MFS_2"/>
    <property type="match status" value="1"/>
</dbReference>
<dbReference type="GO" id="GO:0008643">
    <property type="term" value="P:carbohydrate transport"/>
    <property type="evidence" value="ECO:0007669"/>
    <property type="project" value="InterPro"/>
</dbReference>
<feature type="transmembrane region" description="Helical" evidence="3">
    <location>
        <begin position="173"/>
        <end position="192"/>
    </location>
</feature>
<evidence type="ECO:0000256" key="1">
    <source>
        <dbReference type="ARBA" id="ARBA00008335"/>
    </source>
</evidence>
<protein>
    <recommendedName>
        <fullName evidence="6">Major facilitator superfamily domain-containing protein 12-like</fullName>
    </recommendedName>
</protein>
<feature type="transmembrane region" description="Helical" evidence="3">
    <location>
        <begin position="374"/>
        <end position="392"/>
    </location>
</feature>
<keyword evidence="3" id="KW-1133">Transmembrane helix</keyword>
<dbReference type="GO" id="GO:0015293">
    <property type="term" value="F:symporter activity"/>
    <property type="evidence" value="ECO:0007669"/>
    <property type="project" value="InterPro"/>
</dbReference>
<keyword evidence="3" id="KW-0472">Membrane</keyword>
<feature type="transmembrane region" description="Helical" evidence="3">
    <location>
        <begin position="404"/>
        <end position="425"/>
    </location>
</feature>
<feature type="transmembrane region" description="Helical" evidence="3">
    <location>
        <begin position="79"/>
        <end position="98"/>
    </location>
</feature>
<feature type="transmembrane region" description="Helical" evidence="3">
    <location>
        <begin position="334"/>
        <end position="354"/>
    </location>
</feature>
<feature type="region of interest" description="Disordered" evidence="2">
    <location>
        <begin position="243"/>
        <end position="262"/>
    </location>
</feature>
<dbReference type="EMBL" id="JAPWDV010000002">
    <property type="protein sequence ID" value="KAJ6219495.1"/>
    <property type="molecule type" value="Genomic_DNA"/>
</dbReference>
<reference evidence="4" key="1">
    <citation type="submission" date="2022-12" db="EMBL/GenBank/DDBJ databases">
        <title>Genome assemblies of Blomia tropicalis.</title>
        <authorList>
            <person name="Cui Y."/>
        </authorList>
    </citation>
    <scope>NUCLEOTIDE SEQUENCE</scope>
    <source>
        <tissue evidence="4">Adult mites</tissue>
    </source>
</reference>
<feature type="transmembrane region" description="Helical" evidence="3">
    <location>
        <begin position="104"/>
        <end position="123"/>
    </location>
</feature>
<name>A0A9Q0M5D6_BLOTA</name>
<feature type="transmembrane region" description="Helical" evidence="3">
    <location>
        <begin position="144"/>
        <end position="161"/>
    </location>
</feature>
<dbReference type="PANTHER" id="PTHR11328">
    <property type="entry name" value="MAJOR FACILITATOR SUPERFAMILY DOMAIN-CONTAINING PROTEIN"/>
    <property type="match status" value="1"/>
</dbReference>
<dbReference type="InterPro" id="IPR039672">
    <property type="entry name" value="MFS_2"/>
</dbReference>
<evidence type="ECO:0000313" key="4">
    <source>
        <dbReference type="EMBL" id="KAJ6219495.1"/>
    </source>
</evidence>
<gene>
    <name evidence="4" type="ORF">RDWZM_005307</name>
</gene>
<evidence type="ECO:0008006" key="6">
    <source>
        <dbReference type="Google" id="ProtNLM"/>
    </source>
</evidence>
<sequence length="499" mass="56126">MVDIEENGIDCNNTNGQIGYLNDIKHVECSSSSSISTVSTTITDLNNNNEHKNSLSSCKSLLGPKLSWKTKFFYSLGHIYNDLTVSIWFSYTLLFFQYRFTGSLGGTLILLGQVADAIASPFVGYESDKSANMWLCRTYGRRKMWHLVGVLMNTISVPLVYNHCFGCDNAPEWSQFIYYAVLVIIFQAGWAATQVSHVSLITDLTNDTNERIALNSYRQAATIASNICLYTVTFFVITSLDDKSDKDVSGDKQNTIQQPAKPRKIASVQLSDETKQYLKRTRGSQGIITLLANQKDEAIPSSSKRPSISYLTDPDEFERRLKAAKANQKRWHHWFKSLSFWKITFMYTMARMFFNVTQVYTPLYLQYYLRLPKVTLVVGAIFGVGTAIWIYIGGENENYRIYQVYVVAAFMGVAGTCLLISSLALTSDLIGGNTSTVIAVLEQLKPSETETQIAVDYYKYIMIALTGIPSILIVLVMLTIIRTNYGRRSRSNSVVSTVH</sequence>
<evidence type="ECO:0000313" key="5">
    <source>
        <dbReference type="Proteomes" id="UP001142055"/>
    </source>
</evidence>
<evidence type="ECO:0000256" key="3">
    <source>
        <dbReference type="SAM" id="Phobius"/>
    </source>
</evidence>
<keyword evidence="3" id="KW-0812">Transmembrane</keyword>
<dbReference type="SUPFAM" id="SSF103473">
    <property type="entry name" value="MFS general substrate transporter"/>
    <property type="match status" value="1"/>
</dbReference>
<dbReference type="GO" id="GO:0005886">
    <property type="term" value="C:plasma membrane"/>
    <property type="evidence" value="ECO:0007669"/>
    <property type="project" value="TreeGrafter"/>
</dbReference>
<dbReference type="AlphaFoldDB" id="A0A9Q0M5D6"/>
<evidence type="ECO:0000256" key="2">
    <source>
        <dbReference type="SAM" id="MobiDB-lite"/>
    </source>
</evidence>
<dbReference type="Gene3D" id="1.20.1250.20">
    <property type="entry name" value="MFS general substrate transporter like domains"/>
    <property type="match status" value="1"/>
</dbReference>
<organism evidence="4 5">
    <name type="scientific">Blomia tropicalis</name>
    <name type="common">Mite</name>
    <dbReference type="NCBI Taxonomy" id="40697"/>
    <lineage>
        <taxon>Eukaryota</taxon>
        <taxon>Metazoa</taxon>
        <taxon>Ecdysozoa</taxon>
        <taxon>Arthropoda</taxon>
        <taxon>Chelicerata</taxon>
        <taxon>Arachnida</taxon>
        <taxon>Acari</taxon>
        <taxon>Acariformes</taxon>
        <taxon>Sarcoptiformes</taxon>
        <taxon>Astigmata</taxon>
        <taxon>Glycyphagoidea</taxon>
        <taxon>Echimyopodidae</taxon>
        <taxon>Blomia</taxon>
    </lineage>
</organism>
<accession>A0A9Q0M5D6</accession>
<dbReference type="InterPro" id="IPR036259">
    <property type="entry name" value="MFS_trans_sf"/>
</dbReference>
<dbReference type="Proteomes" id="UP001142055">
    <property type="component" value="Chromosome 2"/>
</dbReference>
<comment type="similarity">
    <text evidence="1">Belongs to the major facilitator superfamily.</text>
</comment>
<comment type="caution">
    <text evidence="4">The sequence shown here is derived from an EMBL/GenBank/DDBJ whole genome shotgun (WGS) entry which is preliminary data.</text>
</comment>